<comment type="caution">
    <text evidence="2">The sequence shown here is derived from an EMBL/GenBank/DDBJ whole genome shotgun (WGS) entry which is preliminary data.</text>
</comment>
<gene>
    <name evidence="2" type="ORF">KP79_PYT24427</name>
</gene>
<evidence type="ECO:0000313" key="2">
    <source>
        <dbReference type="EMBL" id="OWF45563.1"/>
    </source>
</evidence>
<dbReference type="EMBL" id="NEDP02004467">
    <property type="protein sequence ID" value="OWF45563.1"/>
    <property type="molecule type" value="Genomic_DNA"/>
</dbReference>
<proteinExistence type="predicted"/>
<reference evidence="2 3" key="1">
    <citation type="journal article" date="2017" name="Nat. Ecol. Evol.">
        <title>Scallop genome provides insights into evolution of bilaterian karyotype and development.</title>
        <authorList>
            <person name="Wang S."/>
            <person name="Zhang J."/>
            <person name="Jiao W."/>
            <person name="Li J."/>
            <person name="Xun X."/>
            <person name="Sun Y."/>
            <person name="Guo X."/>
            <person name="Huan P."/>
            <person name="Dong B."/>
            <person name="Zhang L."/>
            <person name="Hu X."/>
            <person name="Sun X."/>
            <person name="Wang J."/>
            <person name="Zhao C."/>
            <person name="Wang Y."/>
            <person name="Wang D."/>
            <person name="Huang X."/>
            <person name="Wang R."/>
            <person name="Lv J."/>
            <person name="Li Y."/>
            <person name="Zhang Z."/>
            <person name="Liu B."/>
            <person name="Lu W."/>
            <person name="Hui Y."/>
            <person name="Liang J."/>
            <person name="Zhou Z."/>
            <person name="Hou R."/>
            <person name="Li X."/>
            <person name="Liu Y."/>
            <person name="Li H."/>
            <person name="Ning X."/>
            <person name="Lin Y."/>
            <person name="Zhao L."/>
            <person name="Xing Q."/>
            <person name="Dou J."/>
            <person name="Li Y."/>
            <person name="Mao J."/>
            <person name="Guo H."/>
            <person name="Dou H."/>
            <person name="Li T."/>
            <person name="Mu C."/>
            <person name="Jiang W."/>
            <person name="Fu Q."/>
            <person name="Fu X."/>
            <person name="Miao Y."/>
            <person name="Liu J."/>
            <person name="Yu Q."/>
            <person name="Li R."/>
            <person name="Liao H."/>
            <person name="Li X."/>
            <person name="Kong Y."/>
            <person name="Jiang Z."/>
            <person name="Chourrout D."/>
            <person name="Li R."/>
            <person name="Bao Z."/>
        </authorList>
    </citation>
    <scope>NUCLEOTIDE SEQUENCE [LARGE SCALE GENOMIC DNA]</scope>
    <source>
        <strain evidence="2 3">PY_sf001</strain>
    </source>
</reference>
<name>A0A210Q9Z8_MIZYE</name>
<feature type="compositionally biased region" description="Basic and acidic residues" evidence="1">
    <location>
        <begin position="88"/>
        <end position="106"/>
    </location>
</feature>
<organism evidence="2 3">
    <name type="scientific">Mizuhopecten yessoensis</name>
    <name type="common">Japanese scallop</name>
    <name type="synonym">Patinopecten yessoensis</name>
    <dbReference type="NCBI Taxonomy" id="6573"/>
    <lineage>
        <taxon>Eukaryota</taxon>
        <taxon>Metazoa</taxon>
        <taxon>Spiralia</taxon>
        <taxon>Lophotrochozoa</taxon>
        <taxon>Mollusca</taxon>
        <taxon>Bivalvia</taxon>
        <taxon>Autobranchia</taxon>
        <taxon>Pteriomorphia</taxon>
        <taxon>Pectinida</taxon>
        <taxon>Pectinoidea</taxon>
        <taxon>Pectinidae</taxon>
        <taxon>Mizuhopecten</taxon>
    </lineage>
</organism>
<feature type="compositionally biased region" description="Basic and acidic residues" evidence="1">
    <location>
        <begin position="126"/>
        <end position="140"/>
    </location>
</feature>
<dbReference type="AlphaFoldDB" id="A0A210Q9Z8"/>
<evidence type="ECO:0000256" key="1">
    <source>
        <dbReference type="SAM" id="MobiDB-lite"/>
    </source>
</evidence>
<protein>
    <submittedName>
        <fullName evidence="2">Uncharacterized protein</fullName>
    </submittedName>
</protein>
<dbReference type="OrthoDB" id="6107996at2759"/>
<keyword evidence="3" id="KW-1185">Reference proteome</keyword>
<sequence length="313" mass="36889">MMRRYAAQKMHVVVMKRTRRRVRYRMQESELIASDPREIRPRNMSSMYYRQKDPKPKAIPAYGFEKKKAWEVRDITERLSRPTYNRRLSADEPTHMHNFDRSRESSALRNRTPSSCGRRSAQSLSDRQRSATRRLTDREMQRLIRRLQRPTESYAIALTEQMEEPMDSKQSRMARTPISEEQISKTVRRLRRPTTATMAKDLNQCHLCYEHENKKSTDPPDAFDYDYIMDKSLPPEELDYVVSRMRVNTCSSAHGRRCVKTPATAYFDEVKARENLPLLSGLARSKNVKEITNRLHPKPRYRLVSAATPITVY</sequence>
<feature type="compositionally biased region" description="Polar residues" evidence="1">
    <location>
        <begin position="107"/>
        <end position="125"/>
    </location>
</feature>
<evidence type="ECO:0000313" key="3">
    <source>
        <dbReference type="Proteomes" id="UP000242188"/>
    </source>
</evidence>
<accession>A0A210Q9Z8</accession>
<feature type="region of interest" description="Disordered" evidence="1">
    <location>
        <begin position="84"/>
        <end position="140"/>
    </location>
</feature>
<dbReference type="Proteomes" id="UP000242188">
    <property type="component" value="Unassembled WGS sequence"/>
</dbReference>